<keyword evidence="1" id="KW-0472">Membrane</keyword>
<sequence>MNANIKELNLPKKAQRINEIDIISGLALVGLLLVNIGLFSFPSLHSSRFTLWTETWQHWSMKLIHFFAGGKFLAIFSFLFGLGFSIFMRNARLKTDQPMRLFAKRLLFLLAIGLLHSYFIWYGDTLVTYSLLGVVLAFFWHSTPNQLLQWSFFLLVSPIIIFLVGSLLLGASFFAGQNDGHHTGIITQLTNIYGQGSIKAIFEQNRIDLGTIRIVYLLISPQILAMFLLGAYAGATRIFENLLQNAETLREIQIGALIIGLPVAVASTLYLDQPADSFHYNMTQLFGTYIADPCIGIFYISSVLILLQKNRWQKILGPFSALGRMALTNYIMQSVICTTIMYSYGCRQYGQMSPSDGFILVIGISSFQLLFSNIWLRYFKQGPLEYAWRYLTYK</sequence>
<comment type="caution">
    <text evidence="3">The sequence shown here is derived from an EMBL/GenBank/DDBJ whole genome shotgun (WGS) entry which is preliminary data.</text>
</comment>
<organism evidence="3 4">
    <name type="scientific">Sphingobacterium tabacisoli</name>
    <dbReference type="NCBI Taxonomy" id="2044855"/>
    <lineage>
        <taxon>Bacteria</taxon>
        <taxon>Pseudomonadati</taxon>
        <taxon>Bacteroidota</taxon>
        <taxon>Sphingobacteriia</taxon>
        <taxon>Sphingobacteriales</taxon>
        <taxon>Sphingobacteriaceae</taxon>
        <taxon>Sphingobacterium</taxon>
    </lineage>
</organism>
<dbReference type="InterPro" id="IPR052529">
    <property type="entry name" value="Bact_Transport_Assoc"/>
</dbReference>
<keyword evidence="1" id="KW-0812">Transmembrane</keyword>
<dbReference type="Proteomes" id="UP001597440">
    <property type="component" value="Unassembled WGS sequence"/>
</dbReference>
<feature type="transmembrane region" description="Helical" evidence="1">
    <location>
        <begin position="214"/>
        <end position="233"/>
    </location>
</feature>
<dbReference type="Pfam" id="PF04235">
    <property type="entry name" value="DUF418"/>
    <property type="match status" value="1"/>
</dbReference>
<feature type="transmembrane region" description="Helical" evidence="1">
    <location>
        <begin position="20"/>
        <end position="44"/>
    </location>
</feature>
<gene>
    <name evidence="3" type="ORF">ACFSQW_22215</name>
</gene>
<accession>A0ABW5L7M8</accession>
<feature type="transmembrane region" description="Helical" evidence="1">
    <location>
        <begin position="286"/>
        <end position="307"/>
    </location>
</feature>
<dbReference type="EMBL" id="JBHULD010000025">
    <property type="protein sequence ID" value="MFD2557122.1"/>
    <property type="molecule type" value="Genomic_DNA"/>
</dbReference>
<name>A0ABW5L7M8_9SPHI</name>
<dbReference type="InterPro" id="IPR007349">
    <property type="entry name" value="DUF418"/>
</dbReference>
<evidence type="ECO:0000259" key="2">
    <source>
        <dbReference type="Pfam" id="PF04235"/>
    </source>
</evidence>
<protein>
    <submittedName>
        <fullName evidence="3">DUF418 domain-containing protein</fullName>
    </submittedName>
</protein>
<dbReference type="RefSeq" id="WP_210354491.1">
    <property type="nucleotide sequence ID" value="NZ_JAEQMU010000002.1"/>
</dbReference>
<evidence type="ECO:0000256" key="1">
    <source>
        <dbReference type="SAM" id="Phobius"/>
    </source>
</evidence>
<evidence type="ECO:0000313" key="3">
    <source>
        <dbReference type="EMBL" id="MFD2557122.1"/>
    </source>
</evidence>
<evidence type="ECO:0000313" key="4">
    <source>
        <dbReference type="Proteomes" id="UP001597440"/>
    </source>
</evidence>
<reference evidence="4" key="1">
    <citation type="journal article" date="2019" name="Int. J. Syst. Evol. Microbiol.">
        <title>The Global Catalogue of Microorganisms (GCM) 10K type strain sequencing project: providing services to taxonomists for standard genome sequencing and annotation.</title>
        <authorList>
            <consortium name="The Broad Institute Genomics Platform"/>
            <consortium name="The Broad Institute Genome Sequencing Center for Infectious Disease"/>
            <person name="Wu L."/>
            <person name="Ma J."/>
        </authorList>
    </citation>
    <scope>NUCLEOTIDE SEQUENCE [LARGE SCALE GENOMIC DNA]</scope>
    <source>
        <strain evidence="4">KCTC 52298</strain>
    </source>
</reference>
<proteinExistence type="predicted"/>
<keyword evidence="1" id="KW-1133">Transmembrane helix</keyword>
<feature type="transmembrane region" description="Helical" evidence="1">
    <location>
        <begin position="101"/>
        <end position="120"/>
    </location>
</feature>
<feature type="transmembrane region" description="Helical" evidence="1">
    <location>
        <begin position="150"/>
        <end position="174"/>
    </location>
</feature>
<dbReference type="PANTHER" id="PTHR30590:SF2">
    <property type="entry name" value="INNER MEMBRANE PROTEIN"/>
    <property type="match status" value="1"/>
</dbReference>
<dbReference type="PANTHER" id="PTHR30590">
    <property type="entry name" value="INNER MEMBRANE PROTEIN"/>
    <property type="match status" value="1"/>
</dbReference>
<feature type="transmembrane region" description="Helical" evidence="1">
    <location>
        <begin position="64"/>
        <end position="89"/>
    </location>
</feature>
<feature type="transmembrane region" description="Helical" evidence="1">
    <location>
        <begin position="357"/>
        <end position="376"/>
    </location>
</feature>
<keyword evidence="4" id="KW-1185">Reference proteome</keyword>
<feature type="domain" description="DUF418" evidence="2">
    <location>
        <begin position="236"/>
        <end position="393"/>
    </location>
</feature>
<feature type="transmembrane region" description="Helical" evidence="1">
    <location>
        <begin position="327"/>
        <end position="345"/>
    </location>
</feature>